<accession>A0ABY5VTT1</accession>
<organism evidence="1 2">
    <name type="scientific">Dactylosporangium fulvum</name>
    <dbReference type="NCBI Taxonomy" id="53359"/>
    <lineage>
        <taxon>Bacteria</taxon>
        <taxon>Bacillati</taxon>
        <taxon>Actinomycetota</taxon>
        <taxon>Actinomycetes</taxon>
        <taxon>Micromonosporales</taxon>
        <taxon>Micromonosporaceae</taxon>
        <taxon>Dactylosporangium</taxon>
    </lineage>
</organism>
<keyword evidence="2" id="KW-1185">Reference proteome</keyword>
<name>A0ABY5VTT1_9ACTN</name>
<dbReference type="Proteomes" id="UP001059617">
    <property type="component" value="Chromosome"/>
</dbReference>
<protein>
    <recommendedName>
        <fullName evidence="3">RHIM domain-containing protein</fullName>
    </recommendedName>
</protein>
<evidence type="ECO:0000313" key="2">
    <source>
        <dbReference type="Proteomes" id="UP001059617"/>
    </source>
</evidence>
<reference evidence="1" key="1">
    <citation type="submission" date="2021-04" db="EMBL/GenBank/DDBJ databases">
        <authorList>
            <person name="Hartkoorn R.C."/>
            <person name="Beaudoing E."/>
            <person name="Hot D."/>
        </authorList>
    </citation>
    <scope>NUCLEOTIDE SEQUENCE</scope>
    <source>
        <strain evidence="1">NRRL B-16292</strain>
    </source>
</reference>
<dbReference type="RefSeq" id="WP_259858321.1">
    <property type="nucleotide sequence ID" value="NZ_BAAAST010000043.1"/>
</dbReference>
<evidence type="ECO:0000313" key="1">
    <source>
        <dbReference type="EMBL" id="UWP80559.1"/>
    </source>
</evidence>
<dbReference type="EMBL" id="CP073720">
    <property type="protein sequence ID" value="UWP80559.1"/>
    <property type="molecule type" value="Genomic_DNA"/>
</dbReference>
<sequence>MTGVELIIGALAAGSAAGIANTAGNAIGDAYSALKALLTRRLSTRSGADAALESGAADLSAWRARLGAELIRSGAADDQRVLEAARQLLDLLDATGMPDGRHHVDLRMAKGVQVGNYNTQNNAFS</sequence>
<gene>
    <name evidence="1" type="ORF">Dfulv_36135</name>
</gene>
<proteinExistence type="predicted"/>
<evidence type="ECO:0008006" key="3">
    <source>
        <dbReference type="Google" id="ProtNLM"/>
    </source>
</evidence>
<reference evidence="1" key="2">
    <citation type="submission" date="2022-09" db="EMBL/GenBank/DDBJ databases">
        <title>Biosynthetic gene clusters of Dactylosporangioum fulvum.</title>
        <authorList>
            <person name="Caradec T."/>
        </authorList>
    </citation>
    <scope>NUCLEOTIDE SEQUENCE</scope>
    <source>
        <strain evidence="1">NRRL B-16292</strain>
    </source>
</reference>